<dbReference type="GO" id="GO:0006955">
    <property type="term" value="P:immune response"/>
    <property type="evidence" value="ECO:0007669"/>
    <property type="project" value="InterPro"/>
</dbReference>
<comment type="subcellular location">
    <subcellularLocation>
        <location evidence="1">Secreted</location>
    </subcellularLocation>
</comment>
<dbReference type="CTD" id="3562"/>
<dbReference type="AlphaFoldDB" id="A0A6J2N3G9"/>
<dbReference type="GO" id="GO:0008083">
    <property type="term" value="F:growth factor activity"/>
    <property type="evidence" value="ECO:0007669"/>
    <property type="project" value="UniProtKB-KW"/>
</dbReference>
<evidence type="ECO:0000256" key="3">
    <source>
        <dbReference type="ARBA" id="ARBA00019466"/>
    </source>
</evidence>
<comment type="similarity">
    <text evidence="2">Belongs to the IL-3 family.</text>
</comment>
<evidence type="ECO:0000256" key="2">
    <source>
        <dbReference type="ARBA" id="ARBA00008547"/>
    </source>
</evidence>
<dbReference type="Proteomes" id="UP000664940">
    <property type="component" value="Unassembled WGS sequence"/>
</dbReference>
<evidence type="ECO:0000256" key="12">
    <source>
        <dbReference type="SAM" id="SignalP"/>
    </source>
</evidence>
<accession>A0A6J2N3G9</accession>
<protein>
    <recommendedName>
        <fullName evidence="3">Interleukin-3</fullName>
    </recommendedName>
    <alternativeName>
        <fullName evidence="9">Hematopoietic growth factor</fullName>
    </alternativeName>
    <alternativeName>
        <fullName evidence="8">Mast cell growth factor</fullName>
    </alternativeName>
    <alternativeName>
        <fullName evidence="11">Multipotential colony-stimulating factor</fullName>
    </alternativeName>
    <alternativeName>
        <fullName evidence="10">P-cell-stimulating factor</fullName>
    </alternativeName>
</protein>
<feature type="signal peptide" evidence="12">
    <location>
        <begin position="1"/>
        <end position="23"/>
    </location>
</feature>
<keyword evidence="6 12" id="KW-0732">Signal</keyword>
<dbReference type="PANTHER" id="PTHR48489:SF1">
    <property type="entry name" value="INTERLEUKIN-3"/>
    <property type="match status" value="1"/>
</dbReference>
<dbReference type="RefSeq" id="XP_028384773.1">
    <property type="nucleotide sequence ID" value="XM_028528972.1"/>
</dbReference>
<evidence type="ECO:0000313" key="16">
    <source>
        <dbReference type="RefSeq" id="XP_028384773.1"/>
    </source>
</evidence>
<evidence type="ECO:0000256" key="11">
    <source>
        <dbReference type="ARBA" id="ARBA00033034"/>
    </source>
</evidence>
<evidence type="ECO:0000256" key="1">
    <source>
        <dbReference type="ARBA" id="ARBA00004613"/>
    </source>
</evidence>
<evidence type="ECO:0000256" key="9">
    <source>
        <dbReference type="ARBA" id="ARBA00031944"/>
    </source>
</evidence>
<keyword evidence="5" id="KW-0964">Secreted</keyword>
<feature type="chain" id="PRO_5044642056" description="Interleukin-3" evidence="12">
    <location>
        <begin position="24"/>
        <end position="148"/>
    </location>
</feature>
<dbReference type="KEGG" id="pdic:114510347"/>
<evidence type="ECO:0000256" key="6">
    <source>
        <dbReference type="ARBA" id="ARBA00022729"/>
    </source>
</evidence>
<dbReference type="InterPro" id="IPR009079">
    <property type="entry name" value="4_helix_cytokine-like_core"/>
</dbReference>
<name>A0A6J2N3G9_9CHIR</name>
<dbReference type="OrthoDB" id="9808790at2759"/>
<keyword evidence="7" id="KW-0339">Growth factor</keyword>
<dbReference type="GO" id="GO:0005125">
    <property type="term" value="F:cytokine activity"/>
    <property type="evidence" value="ECO:0007669"/>
    <property type="project" value="UniProtKB-KW"/>
</dbReference>
<reference evidence="13 15" key="1">
    <citation type="journal article" date="2020" name="Nature">
        <title>Six reference-quality genomes reveal evolution of bat adaptations.</title>
        <authorList>
            <person name="Jebb D."/>
            <person name="Huang Z."/>
            <person name="Pippel M."/>
            <person name="Hughes G.M."/>
            <person name="Lavrichenko K."/>
            <person name="Devanna P."/>
            <person name="Winkler S."/>
            <person name="Jermiin L.S."/>
            <person name="Skirmuntt E.C."/>
            <person name="Katzourakis A."/>
            <person name="Burkitt-Gray L."/>
            <person name="Ray D.A."/>
            <person name="Sullivan K.A.M."/>
            <person name="Roscito J.G."/>
            <person name="Kirilenko B.M."/>
            <person name="Davalos L.M."/>
            <person name="Corthals A.P."/>
            <person name="Power M.L."/>
            <person name="Jones G."/>
            <person name="Ransome R.D."/>
            <person name="Dechmann D.K.N."/>
            <person name="Locatelli A.G."/>
            <person name="Puechmaille S.J."/>
            <person name="Fedrigo O."/>
            <person name="Jarvis E.D."/>
            <person name="Hiller M."/>
            <person name="Vernes S.C."/>
            <person name="Myers E.W."/>
            <person name="Teeling E.C."/>
        </authorList>
    </citation>
    <scope>NUCLEOTIDE SEQUENCE [LARGE SCALE GENOMIC DNA]</scope>
    <source>
        <strain evidence="13">Bat1K_MPI-CBG_1</strain>
    </source>
</reference>
<evidence type="ECO:0000256" key="8">
    <source>
        <dbReference type="ARBA" id="ARBA00030364"/>
    </source>
</evidence>
<dbReference type="EMBL" id="JABVXQ010000013">
    <property type="protein sequence ID" value="KAF6081479.1"/>
    <property type="molecule type" value="Genomic_DNA"/>
</dbReference>
<dbReference type="GeneID" id="114510347"/>
<keyword evidence="14" id="KW-1185">Reference proteome</keyword>
<proteinExistence type="inferred from homology"/>
<dbReference type="GO" id="GO:0005615">
    <property type="term" value="C:extracellular space"/>
    <property type="evidence" value="ECO:0007669"/>
    <property type="project" value="UniProtKB-KW"/>
</dbReference>
<evidence type="ECO:0000256" key="4">
    <source>
        <dbReference type="ARBA" id="ARBA00022514"/>
    </source>
</evidence>
<evidence type="ECO:0000313" key="14">
    <source>
        <dbReference type="Proteomes" id="UP000504628"/>
    </source>
</evidence>
<evidence type="ECO:0000313" key="13">
    <source>
        <dbReference type="EMBL" id="KAF6081479.1"/>
    </source>
</evidence>
<evidence type="ECO:0000256" key="7">
    <source>
        <dbReference type="ARBA" id="ARBA00023030"/>
    </source>
</evidence>
<dbReference type="Pfam" id="PF02059">
    <property type="entry name" value="IL3"/>
    <property type="match status" value="1"/>
</dbReference>
<dbReference type="InterPro" id="IPR002183">
    <property type="entry name" value="IL-3"/>
</dbReference>
<dbReference type="Proteomes" id="UP000504628">
    <property type="component" value="Chromosome 13"/>
</dbReference>
<dbReference type="GO" id="GO:0005135">
    <property type="term" value="F:interleukin-3 receptor binding"/>
    <property type="evidence" value="ECO:0007669"/>
    <property type="project" value="InterPro"/>
</dbReference>
<dbReference type="Gene3D" id="1.20.1250.10">
    <property type="match status" value="1"/>
</dbReference>
<reference evidence="16" key="2">
    <citation type="submission" date="2025-04" db="UniProtKB">
        <authorList>
            <consortium name="RefSeq"/>
        </authorList>
    </citation>
    <scope>IDENTIFICATION</scope>
    <source>
        <tissue evidence="16">Muscle</tissue>
    </source>
</reference>
<organism evidence="14 16">
    <name type="scientific">Phyllostomus discolor</name>
    <name type="common">pale spear-nosed bat</name>
    <dbReference type="NCBI Taxonomy" id="89673"/>
    <lineage>
        <taxon>Eukaryota</taxon>
        <taxon>Metazoa</taxon>
        <taxon>Chordata</taxon>
        <taxon>Craniata</taxon>
        <taxon>Vertebrata</taxon>
        <taxon>Euteleostomi</taxon>
        <taxon>Mammalia</taxon>
        <taxon>Eutheria</taxon>
        <taxon>Laurasiatheria</taxon>
        <taxon>Chiroptera</taxon>
        <taxon>Yangochiroptera</taxon>
        <taxon>Phyllostomidae</taxon>
        <taxon>Phyllostominae</taxon>
        <taxon>Phyllostomus</taxon>
    </lineage>
</organism>
<evidence type="ECO:0000256" key="10">
    <source>
        <dbReference type="ARBA" id="ARBA00032468"/>
    </source>
</evidence>
<dbReference type="PANTHER" id="PTHR48489">
    <property type="entry name" value="INTERLEUKIN-3"/>
    <property type="match status" value="1"/>
</dbReference>
<keyword evidence="4" id="KW-0202">Cytokine</keyword>
<evidence type="ECO:0000256" key="5">
    <source>
        <dbReference type="ARBA" id="ARBA00022525"/>
    </source>
</evidence>
<gene>
    <name evidence="16" type="primary">IL3</name>
    <name evidence="13" type="ORF">HJG60_006735</name>
</gene>
<sequence length="148" mass="16898">MSSLSILALLLLLLAHRTPPAQGHPLLTTYITLIKEMGSLLSQPPALPKGDLGINHKLTLQDRTLLRPNLEKFLDAAKNFENKTQQIRKILPEFRKVVPTAPSTNCSISFEENDWDDFRRKLKEYLDSLRRFVNDKIFRQTTRSSSGP</sequence>
<dbReference type="PRINTS" id="PR00430">
    <property type="entry name" value="INTERLEUKIN3"/>
</dbReference>
<evidence type="ECO:0000313" key="15">
    <source>
        <dbReference type="Proteomes" id="UP000664940"/>
    </source>
</evidence>
<dbReference type="SUPFAM" id="SSF47266">
    <property type="entry name" value="4-helical cytokines"/>
    <property type="match status" value="1"/>
</dbReference>